<feature type="non-terminal residue" evidence="2">
    <location>
        <position position="86"/>
    </location>
</feature>
<evidence type="ECO:0000259" key="1">
    <source>
        <dbReference type="PROSITE" id="PS50824"/>
    </source>
</evidence>
<protein>
    <recommendedName>
        <fullName evidence="1">Pyrin domain-containing protein</fullName>
    </recommendedName>
</protein>
<proteinExistence type="predicted"/>
<reference evidence="2 3" key="1">
    <citation type="submission" date="2024-05" db="EMBL/GenBank/DDBJ databases">
        <title>Genome sequencing and assembly of Indian major carp, Cirrhinus mrigala (Hamilton, 1822).</title>
        <authorList>
            <person name="Mohindra V."/>
            <person name="Chowdhury L.M."/>
            <person name="Lal K."/>
            <person name="Jena J.K."/>
        </authorList>
    </citation>
    <scope>NUCLEOTIDE SEQUENCE [LARGE SCALE GENOMIC DNA]</scope>
    <source>
        <strain evidence="2">CM1030</strain>
        <tissue evidence="2">Blood</tissue>
    </source>
</reference>
<gene>
    <name evidence="2" type="ORF">M9458_053062</name>
</gene>
<name>A0ABD0MRT3_CIRMR</name>
<dbReference type="SUPFAM" id="SSF47986">
    <property type="entry name" value="DEATH domain"/>
    <property type="match status" value="1"/>
</dbReference>
<accession>A0ABD0MRT3</accession>
<feature type="domain" description="Pyrin" evidence="1">
    <location>
        <begin position="1"/>
        <end position="86"/>
    </location>
</feature>
<evidence type="ECO:0000313" key="2">
    <source>
        <dbReference type="EMBL" id="KAL0151661.1"/>
    </source>
</evidence>
<dbReference type="Pfam" id="PF02758">
    <property type="entry name" value="PYRIN"/>
    <property type="match status" value="1"/>
</dbReference>
<dbReference type="InterPro" id="IPR011029">
    <property type="entry name" value="DEATH-like_dom_sf"/>
</dbReference>
<dbReference type="Gene3D" id="1.10.533.10">
    <property type="entry name" value="Death Domain, Fas"/>
    <property type="match status" value="1"/>
</dbReference>
<dbReference type="EMBL" id="JAMKFB020000233">
    <property type="protein sequence ID" value="KAL0151661.1"/>
    <property type="molecule type" value="Genomic_DNA"/>
</dbReference>
<organism evidence="2 3">
    <name type="scientific">Cirrhinus mrigala</name>
    <name type="common">Mrigala</name>
    <dbReference type="NCBI Taxonomy" id="683832"/>
    <lineage>
        <taxon>Eukaryota</taxon>
        <taxon>Metazoa</taxon>
        <taxon>Chordata</taxon>
        <taxon>Craniata</taxon>
        <taxon>Vertebrata</taxon>
        <taxon>Euteleostomi</taxon>
        <taxon>Actinopterygii</taxon>
        <taxon>Neopterygii</taxon>
        <taxon>Teleostei</taxon>
        <taxon>Ostariophysi</taxon>
        <taxon>Cypriniformes</taxon>
        <taxon>Cyprinidae</taxon>
        <taxon>Labeoninae</taxon>
        <taxon>Labeonini</taxon>
        <taxon>Cirrhinus</taxon>
    </lineage>
</organism>
<dbReference type="InterPro" id="IPR004020">
    <property type="entry name" value="DAPIN"/>
</dbReference>
<dbReference type="SMART" id="SM01289">
    <property type="entry name" value="PYRIN"/>
    <property type="match status" value="1"/>
</dbReference>
<dbReference type="Proteomes" id="UP001529510">
    <property type="component" value="Unassembled WGS sequence"/>
</dbReference>
<dbReference type="AlphaFoldDB" id="A0ABD0MRT3"/>
<dbReference type="PROSITE" id="PS50824">
    <property type="entry name" value="DAPIN"/>
    <property type="match status" value="1"/>
</dbReference>
<keyword evidence="3" id="KW-1185">Reference proteome</keyword>
<comment type="caution">
    <text evidence="2">The sequence shown here is derived from an EMBL/GenBank/DDBJ whole genome shotgun (WGS) entry which is preliminary data.</text>
</comment>
<sequence length="86" mass="9851">MVSVKELLANSLMELVNADLELFQWHLENDHKCISKSEVENASRLKTVDKMVDCFGPEKAVKVTVGILRKMNKNNLAEELENKHKQ</sequence>
<evidence type="ECO:0000313" key="3">
    <source>
        <dbReference type="Proteomes" id="UP001529510"/>
    </source>
</evidence>
<dbReference type="CDD" id="cd08321">
    <property type="entry name" value="Pyrin_ASC-like"/>
    <property type="match status" value="1"/>
</dbReference>